<reference evidence="1 2" key="1">
    <citation type="submission" date="2019-02" db="EMBL/GenBank/DDBJ databases">
        <title>Sequencing the genomes of 1000 actinobacteria strains.</title>
        <authorList>
            <person name="Klenk H.-P."/>
        </authorList>
    </citation>
    <scope>NUCLEOTIDE SEQUENCE [LARGE SCALE GENOMIC DNA]</scope>
    <source>
        <strain evidence="1 2">DSM 18319</strain>
    </source>
</reference>
<evidence type="ECO:0008006" key="3">
    <source>
        <dbReference type="Google" id="ProtNLM"/>
    </source>
</evidence>
<gene>
    <name evidence="1" type="ORF">EV379_0163</name>
</gene>
<organism evidence="1 2">
    <name type="scientific">Microterricola gilva</name>
    <dbReference type="NCBI Taxonomy" id="393267"/>
    <lineage>
        <taxon>Bacteria</taxon>
        <taxon>Bacillati</taxon>
        <taxon>Actinomycetota</taxon>
        <taxon>Actinomycetes</taxon>
        <taxon>Micrococcales</taxon>
        <taxon>Microbacteriaceae</taxon>
        <taxon>Microterricola</taxon>
    </lineage>
</organism>
<accession>A0A4Q8AHR8</accession>
<proteinExistence type="predicted"/>
<comment type="caution">
    <text evidence="1">The sequence shown here is derived from an EMBL/GenBank/DDBJ whole genome shotgun (WGS) entry which is preliminary data.</text>
</comment>
<protein>
    <recommendedName>
        <fullName evidence="3">Imidazolonepropionase-like amidohydrolase</fullName>
    </recommendedName>
</protein>
<dbReference type="AlphaFoldDB" id="A0A4Q8AHR8"/>
<dbReference type="InterPro" id="IPR032466">
    <property type="entry name" value="Metal_Hydrolase"/>
</dbReference>
<dbReference type="Proteomes" id="UP000291483">
    <property type="component" value="Unassembled WGS sequence"/>
</dbReference>
<dbReference type="OrthoDB" id="3514520at2"/>
<dbReference type="EMBL" id="SHLC01000001">
    <property type="protein sequence ID" value="RZU63874.1"/>
    <property type="molecule type" value="Genomic_DNA"/>
</dbReference>
<dbReference type="PANTHER" id="PTHR43135">
    <property type="entry name" value="ALPHA-D-RIBOSE 1-METHYLPHOSPHONATE 5-TRIPHOSPHATE DIPHOSPHATASE"/>
    <property type="match status" value="1"/>
</dbReference>
<dbReference type="InterPro" id="IPR051781">
    <property type="entry name" value="Metallo-dep_Hydrolase"/>
</dbReference>
<dbReference type="SUPFAM" id="SSF51556">
    <property type="entry name" value="Metallo-dependent hydrolases"/>
    <property type="match status" value="1"/>
</dbReference>
<evidence type="ECO:0000313" key="2">
    <source>
        <dbReference type="Proteomes" id="UP000291483"/>
    </source>
</evidence>
<name>A0A4Q8AHR8_9MICO</name>
<dbReference type="Gene3D" id="3.20.20.140">
    <property type="entry name" value="Metal-dependent hydrolases"/>
    <property type="match status" value="1"/>
</dbReference>
<evidence type="ECO:0000313" key="1">
    <source>
        <dbReference type="EMBL" id="RZU63874.1"/>
    </source>
</evidence>
<dbReference type="RefSeq" id="WP_130504481.1">
    <property type="nucleotide sequence ID" value="NZ_SHLC01000001.1"/>
</dbReference>
<sequence length="371" mass="39640">MITEGTRISVRNWWAGEWRGPTVFTYHAGHLHPDPEPSLADTATQRAARARPAELEIPGTLFPVLFDRHVHMGLIDREALLPGGITHALDLGWIPEEIALWSIDSAQMGSELPETYFVGAFLTSPGGYPGQSGWAPPGSIIELNTFEEAQAAVDAQVELGARAIKLMLNSDAGPLPELHAQIGVYERARRKKIPLIAHAEGIGSAQLAVDVGADLLAHAPFSEALSDGLLDEMTLMGMQWISTIDIHGWGENTPARAIAIDNVRRFVQRGGRVLYGTDLGNGPLPVGVNERELLALAEAGLSANGLVTAIAGDGSNLRIGPRVAWVPGDPPSEIAFAAGEETDTTDIAVQTARWLAGARGTTLDYLEETLP</sequence>
<dbReference type="PANTHER" id="PTHR43135:SF3">
    <property type="entry name" value="ALPHA-D-RIBOSE 1-METHYLPHOSPHONATE 5-TRIPHOSPHATE DIPHOSPHATASE"/>
    <property type="match status" value="1"/>
</dbReference>
<keyword evidence="2" id="KW-1185">Reference proteome</keyword>